<feature type="region of interest" description="Disordered" evidence="1">
    <location>
        <begin position="520"/>
        <end position="557"/>
    </location>
</feature>
<feature type="compositionally biased region" description="Low complexity" evidence="1">
    <location>
        <begin position="523"/>
        <end position="536"/>
    </location>
</feature>
<reference evidence="2" key="1">
    <citation type="submission" date="2023-03" db="EMBL/GenBank/DDBJ databases">
        <title>Massive genome expansion in bonnet fungi (Mycena s.s.) driven by repeated elements and novel gene families across ecological guilds.</title>
        <authorList>
            <consortium name="Lawrence Berkeley National Laboratory"/>
            <person name="Harder C.B."/>
            <person name="Miyauchi S."/>
            <person name="Viragh M."/>
            <person name="Kuo A."/>
            <person name="Thoen E."/>
            <person name="Andreopoulos B."/>
            <person name="Lu D."/>
            <person name="Skrede I."/>
            <person name="Drula E."/>
            <person name="Henrissat B."/>
            <person name="Morin E."/>
            <person name="Kohler A."/>
            <person name="Barry K."/>
            <person name="LaButti K."/>
            <person name="Morin E."/>
            <person name="Salamov A."/>
            <person name="Lipzen A."/>
            <person name="Mereny Z."/>
            <person name="Hegedus B."/>
            <person name="Baldrian P."/>
            <person name="Stursova M."/>
            <person name="Weitz H."/>
            <person name="Taylor A."/>
            <person name="Grigoriev I.V."/>
            <person name="Nagy L.G."/>
            <person name="Martin F."/>
            <person name="Kauserud H."/>
        </authorList>
    </citation>
    <scope>NUCLEOTIDE SEQUENCE</scope>
    <source>
        <strain evidence="2">CBHHK067</strain>
    </source>
</reference>
<evidence type="ECO:0000313" key="2">
    <source>
        <dbReference type="EMBL" id="KAJ7645772.1"/>
    </source>
</evidence>
<keyword evidence="3" id="KW-1185">Reference proteome</keyword>
<name>A0AAD7CD07_MYCRO</name>
<dbReference type="EMBL" id="JARKIE010000393">
    <property type="protein sequence ID" value="KAJ7645772.1"/>
    <property type="molecule type" value="Genomic_DNA"/>
</dbReference>
<dbReference type="AlphaFoldDB" id="A0AAD7CD07"/>
<proteinExistence type="predicted"/>
<comment type="caution">
    <text evidence="2">The sequence shown here is derived from an EMBL/GenBank/DDBJ whole genome shotgun (WGS) entry which is preliminary data.</text>
</comment>
<sequence>MKAASKKIIISLTTLNASTLHTILALNYITELTVDGFYSKRGRLPSIARQILRNTATLPDIRRLCIVGEENWIPSSSLMLKRLPRWVDRLTERERKLDWVNSWKDGLTELTLVNTLTPEADFTLPWGQLTRYSESGTIRIGRRIADTHLTRLVNVRLLCLAQVVLRANRSDRAVTMMRVEEFRYLVPPNLGVDVLRKLFDGINFPLLQAMHLKGTFNEDASMDPESLEELEQLGVATHTGLDNFLHRCSGIHTLEIGLDISFTIPVLLKHLESVPNLRHLIISTGHRNLLHPLLFDRLQDLTLAPCLRSLRITEPYGWAEEWAKPTDWNWDSVLQVGFRKLAEMAYIRYPAGFERLDFRRELDSLPPLGQTQRTMWREVSMWDLTHASHSERPGRLISDEKVVLQNCGCTPSRMDTIFLVPCPAMVQWWLSCLGIFHHRLSVDSTFLRRQTAVSDFPPPWHKRTLPVAQAHDQSYELFTILMQNLSSFPFHVSDERRLIVPAQAPASNGEKLLGVSHLYPQRSSTSSSSASTVTTAMQSRTKAARGSSESAPPSGRPPLSLFPFAHRIWDRSPSEDLKGILIHDKDGSLSVSTQARSISISDVQKADDTALAAKTDLNLPSNNVHIAPTAATERNQPPSYAQFPNFMLCVFNEYISDVQTANDSRPELNQPLHCTPLGYLGASPSNPATFSPPSMRQAPSRRVVPQTAGDLLGQYTRHYPSQWVSEFETYLATAHGDFALPRQSTGPQLEDHLNFAHQYHLFYELAIRFIPRYKPLKDVVAPVPAVGVMDE</sequence>
<feature type="compositionally biased region" description="Polar residues" evidence="1">
    <location>
        <begin position="537"/>
        <end position="551"/>
    </location>
</feature>
<evidence type="ECO:0000256" key="1">
    <source>
        <dbReference type="SAM" id="MobiDB-lite"/>
    </source>
</evidence>
<protein>
    <submittedName>
        <fullName evidence="2">Uncharacterized protein</fullName>
    </submittedName>
</protein>
<gene>
    <name evidence="2" type="ORF">B0H17DRAFT_1148316</name>
</gene>
<accession>A0AAD7CD07</accession>
<organism evidence="2 3">
    <name type="scientific">Mycena rosella</name>
    <name type="common">Pink bonnet</name>
    <name type="synonym">Agaricus rosellus</name>
    <dbReference type="NCBI Taxonomy" id="1033263"/>
    <lineage>
        <taxon>Eukaryota</taxon>
        <taxon>Fungi</taxon>
        <taxon>Dikarya</taxon>
        <taxon>Basidiomycota</taxon>
        <taxon>Agaricomycotina</taxon>
        <taxon>Agaricomycetes</taxon>
        <taxon>Agaricomycetidae</taxon>
        <taxon>Agaricales</taxon>
        <taxon>Marasmiineae</taxon>
        <taxon>Mycenaceae</taxon>
        <taxon>Mycena</taxon>
    </lineage>
</organism>
<dbReference type="Proteomes" id="UP001221757">
    <property type="component" value="Unassembled WGS sequence"/>
</dbReference>
<evidence type="ECO:0000313" key="3">
    <source>
        <dbReference type="Proteomes" id="UP001221757"/>
    </source>
</evidence>